<dbReference type="InterPro" id="IPR006860">
    <property type="entry name" value="FecR"/>
</dbReference>
<reference evidence="3 4" key="1">
    <citation type="submission" date="2019-02" db="EMBL/GenBank/DDBJ databases">
        <title>Deep-cultivation of Planctomycetes and their phenomic and genomic characterization uncovers novel biology.</title>
        <authorList>
            <person name="Wiegand S."/>
            <person name="Jogler M."/>
            <person name="Boedeker C."/>
            <person name="Pinto D."/>
            <person name="Vollmers J."/>
            <person name="Rivas-Marin E."/>
            <person name="Kohn T."/>
            <person name="Peeters S.H."/>
            <person name="Heuer A."/>
            <person name="Rast P."/>
            <person name="Oberbeckmann S."/>
            <person name="Bunk B."/>
            <person name="Jeske O."/>
            <person name="Meyerdierks A."/>
            <person name="Storesund J.E."/>
            <person name="Kallscheuer N."/>
            <person name="Luecker S."/>
            <person name="Lage O.M."/>
            <person name="Pohl T."/>
            <person name="Merkel B.J."/>
            <person name="Hornburger P."/>
            <person name="Mueller R.-W."/>
            <person name="Bruemmer F."/>
            <person name="Labrenz M."/>
            <person name="Spormann A.M."/>
            <person name="Op Den Camp H."/>
            <person name="Overmann J."/>
            <person name="Amann R."/>
            <person name="Jetten M.S.M."/>
            <person name="Mascher T."/>
            <person name="Medema M.H."/>
            <person name="Devos D.P."/>
            <person name="Kaster A.-K."/>
            <person name="Ovreas L."/>
            <person name="Rohde M."/>
            <person name="Galperin M.Y."/>
            <person name="Jogler C."/>
        </authorList>
    </citation>
    <scope>NUCLEOTIDE SEQUENCE [LARGE SCALE GENOMIC DNA]</scope>
    <source>
        <strain evidence="3 4">Pla144</strain>
    </source>
</reference>
<evidence type="ECO:0000313" key="4">
    <source>
        <dbReference type="Proteomes" id="UP000318437"/>
    </source>
</evidence>
<evidence type="ECO:0000259" key="2">
    <source>
        <dbReference type="Pfam" id="PF04773"/>
    </source>
</evidence>
<dbReference type="GO" id="GO:0016989">
    <property type="term" value="F:sigma factor antagonist activity"/>
    <property type="evidence" value="ECO:0007669"/>
    <property type="project" value="TreeGrafter"/>
</dbReference>
<dbReference type="PANTHER" id="PTHR30273">
    <property type="entry name" value="PERIPLASMIC SIGNAL SENSOR AND SIGMA FACTOR ACTIVATOR FECR-RELATED"/>
    <property type="match status" value="1"/>
</dbReference>
<protein>
    <submittedName>
        <fullName evidence="3">FecR protein</fullName>
    </submittedName>
</protein>
<dbReference type="EMBL" id="SJPS01000002">
    <property type="protein sequence ID" value="TWU28665.1"/>
    <property type="molecule type" value="Genomic_DNA"/>
</dbReference>
<dbReference type="RefSeq" id="WP_197530527.1">
    <property type="nucleotide sequence ID" value="NZ_SJPS01000002.1"/>
</dbReference>
<feature type="transmembrane region" description="Helical" evidence="1">
    <location>
        <begin position="114"/>
        <end position="136"/>
    </location>
</feature>
<dbReference type="Pfam" id="PF04773">
    <property type="entry name" value="FecR"/>
    <property type="match status" value="1"/>
</dbReference>
<sequence length="552" mass="60361">MTDRDIDKLIAAWLDGHLDADDSQALQKELQGSAEAREKFRKYSHLDVALHEYADTSGMLGHGQLIANLTEQLPSRTQGSQFTTFENARGGQPQVTLHPTRFDTKGMSAFRRVLSWYTALAVGVLLAVSLVSFFNYGERRAGHSAQLRSAKDLEAAEEASVANLRKPPAPVATLASEVRSLWENSQLEVGQAFYEGETVSLQQGKARISVGFGAEIVAEAPFSLTFVARDQVNLHQGNVAVHVAPWAKGFTVVTEEMDIVDLGTTFTVSAFPGVKTKTTVLKGVVRASSTRNSQPRGLLISEGQQVSIDGEGLFESVQQQDVKHLLASLDFGDSGAYRPVALNNTGIGLEVGDEDLHWRVVAGPEGSFSGKQFATVCTPERGYLPNSPNTSQWLSISDWQTASPNSIYTFQTEFDLEGYDLSTMQLFGRFLADNGIAAVRVNGNPVEVKSWVDNVKYQPFGDQQFRFVNITKGLVKGQNIIEVDVQNGMMRSGIGKNPPIKAIPNPMALRVEWYAFGRQQTFAEAAGNAKLFHEFQNDYSSRLTLSGGLPSM</sequence>
<dbReference type="Gene3D" id="2.60.120.1440">
    <property type="match status" value="1"/>
</dbReference>
<dbReference type="Proteomes" id="UP000318437">
    <property type="component" value="Unassembled WGS sequence"/>
</dbReference>
<dbReference type="PANTHER" id="PTHR30273:SF2">
    <property type="entry name" value="PROTEIN FECR"/>
    <property type="match status" value="1"/>
</dbReference>
<keyword evidence="1" id="KW-1133">Transmembrane helix</keyword>
<name>A0A5C6CXP3_9BACT</name>
<keyword evidence="1" id="KW-0812">Transmembrane</keyword>
<evidence type="ECO:0000256" key="1">
    <source>
        <dbReference type="SAM" id="Phobius"/>
    </source>
</evidence>
<dbReference type="AlphaFoldDB" id="A0A5C6CXP3"/>
<dbReference type="Gene3D" id="2.60.120.260">
    <property type="entry name" value="Galactose-binding domain-like"/>
    <property type="match status" value="1"/>
</dbReference>
<evidence type="ECO:0000313" key="3">
    <source>
        <dbReference type="EMBL" id="TWU28665.1"/>
    </source>
</evidence>
<keyword evidence="1" id="KW-0472">Membrane</keyword>
<feature type="domain" description="FecR protein" evidence="2">
    <location>
        <begin position="229"/>
        <end position="286"/>
    </location>
</feature>
<comment type="caution">
    <text evidence="3">The sequence shown here is derived from an EMBL/GenBank/DDBJ whole genome shotgun (WGS) entry which is preliminary data.</text>
</comment>
<organism evidence="3 4">
    <name type="scientific">Bythopirellula polymerisocia</name>
    <dbReference type="NCBI Taxonomy" id="2528003"/>
    <lineage>
        <taxon>Bacteria</taxon>
        <taxon>Pseudomonadati</taxon>
        <taxon>Planctomycetota</taxon>
        <taxon>Planctomycetia</taxon>
        <taxon>Pirellulales</taxon>
        <taxon>Lacipirellulaceae</taxon>
        <taxon>Bythopirellula</taxon>
    </lineage>
</organism>
<gene>
    <name evidence="3" type="ORF">Pla144_19570</name>
</gene>
<dbReference type="InterPro" id="IPR012373">
    <property type="entry name" value="Ferrdict_sens_TM"/>
</dbReference>
<accession>A0A5C6CXP3</accession>
<keyword evidence="4" id="KW-1185">Reference proteome</keyword>
<proteinExistence type="predicted"/>